<keyword evidence="7" id="KW-1015">Disulfide bond</keyword>
<sequence length="502" mass="54773">MQAATAAQTRNCSSDVIPHPSIPEAQILELSAIPVLNYRQDEDSAINFCNVTVTYTHPERKDAIHVTIWLPLGDWNHRLQGSGGSGYAARSEDAVLAAAVAQKYTVLATDGGHEVNGFSSESWSLDKAGNLNMALLEDFAYIALNDAAIIGKQVASSFYGQAPRFSYWNGCSTGGRQGLMLAQRYPTAYNGILAAAPGVNWPSFVVSQFWPQFVMNQLRTWPAPCATDAITAAAITECDGIDGVLDGVISLPDHCDFDPYSLVNTVIDCEGENVTITKNDVLVVQRTWEGPVASNGSFLWYGLEKGTPLSMEDSSLVYTKCSGLNCTGVPFPISADWISRFVLRNPSANLADLDHEMFDEIFARSKQEFDAIMGTNNPDLSSFKRAGGKIITWHGLSDQLIPPKGTEQYYKEVQRKDPSVSDFYRLFKAPGVHHCEGGDGPVPIDPLARVVDWVERGIVPNTLDAVSASGLRRKLCPYPLSPMYKSCDINGAEGYKCEETCE</sequence>
<keyword evidence="2" id="KW-0719">Serine esterase</keyword>
<keyword evidence="3" id="KW-0479">Metal-binding</keyword>
<dbReference type="AlphaFoldDB" id="A0A5N6UNA6"/>
<dbReference type="GO" id="GO:0046872">
    <property type="term" value="F:metal ion binding"/>
    <property type="evidence" value="ECO:0007669"/>
    <property type="project" value="UniProtKB-KW"/>
</dbReference>
<keyword evidence="4" id="KW-0732">Signal</keyword>
<evidence type="ECO:0000256" key="3">
    <source>
        <dbReference type="ARBA" id="ARBA00022723"/>
    </source>
</evidence>
<proteinExistence type="inferred from homology"/>
<evidence type="ECO:0000256" key="8">
    <source>
        <dbReference type="RuleBase" id="RU361238"/>
    </source>
</evidence>
<dbReference type="PANTHER" id="PTHR33938">
    <property type="entry name" value="FERULOYL ESTERASE B-RELATED"/>
    <property type="match status" value="1"/>
</dbReference>
<evidence type="ECO:0000313" key="9">
    <source>
        <dbReference type="EMBL" id="KAE8160114.1"/>
    </source>
</evidence>
<evidence type="ECO:0000313" key="10">
    <source>
        <dbReference type="Proteomes" id="UP000326950"/>
    </source>
</evidence>
<dbReference type="Pfam" id="PF07519">
    <property type="entry name" value="Tannase"/>
    <property type="match status" value="1"/>
</dbReference>
<dbReference type="PANTHER" id="PTHR33938:SF8">
    <property type="entry name" value="CARBOXYLIC ESTER HYDROLASE"/>
    <property type="match status" value="1"/>
</dbReference>
<evidence type="ECO:0000256" key="5">
    <source>
        <dbReference type="ARBA" id="ARBA00022801"/>
    </source>
</evidence>
<dbReference type="SUPFAM" id="SSF53474">
    <property type="entry name" value="alpha/beta-Hydrolases"/>
    <property type="match status" value="1"/>
</dbReference>
<dbReference type="Gene3D" id="3.40.50.1820">
    <property type="entry name" value="alpha/beta hydrolase"/>
    <property type="match status" value="1"/>
</dbReference>
<gene>
    <name evidence="9" type="ORF">BDV40DRAFT_314132</name>
</gene>
<dbReference type="InterPro" id="IPR029058">
    <property type="entry name" value="AB_hydrolase_fold"/>
</dbReference>
<reference evidence="9 10" key="1">
    <citation type="submission" date="2019-04" db="EMBL/GenBank/DDBJ databases">
        <title>Friends and foes A comparative genomics study of 23 Aspergillus species from section Flavi.</title>
        <authorList>
            <consortium name="DOE Joint Genome Institute"/>
            <person name="Kjaerbolling I."/>
            <person name="Vesth T."/>
            <person name="Frisvad J.C."/>
            <person name="Nybo J.L."/>
            <person name="Theobald S."/>
            <person name="Kildgaard S."/>
            <person name="Isbrandt T."/>
            <person name="Kuo A."/>
            <person name="Sato A."/>
            <person name="Lyhne E.K."/>
            <person name="Kogle M.E."/>
            <person name="Wiebenga A."/>
            <person name="Kun R.S."/>
            <person name="Lubbers R.J."/>
            <person name="Makela M.R."/>
            <person name="Barry K."/>
            <person name="Chovatia M."/>
            <person name="Clum A."/>
            <person name="Daum C."/>
            <person name="Haridas S."/>
            <person name="He G."/>
            <person name="LaButti K."/>
            <person name="Lipzen A."/>
            <person name="Mondo S."/>
            <person name="Riley R."/>
            <person name="Salamov A."/>
            <person name="Simmons B.A."/>
            <person name="Magnuson J.K."/>
            <person name="Henrissat B."/>
            <person name="Mortensen U.H."/>
            <person name="Larsen T.O."/>
            <person name="Devries R.P."/>
            <person name="Grigoriev I.V."/>
            <person name="Machida M."/>
            <person name="Baker S.E."/>
            <person name="Andersen M.R."/>
        </authorList>
    </citation>
    <scope>NUCLEOTIDE SEQUENCE [LARGE SCALE GENOMIC DNA]</scope>
    <source>
        <strain evidence="9 10">CBS 117626</strain>
    </source>
</reference>
<comment type="similarity">
    <text evidence="1 8">Belongs to the tannase family.</text>
</comment>
<dbReference type="EC" id="3.1.1.-" evidence="8"/>
<evidence type="ECO:0000256" key="6">
    <source>
        <dbReference type="ARBA" id="ARBA00022837"/>
    </source>
</evidence>
<accession>A0A5N6UNA6</accession>
<dbReference type="OrthoDB" id="3039123at2759"/>
<keyword evidence="6" id="KW-0106">Calcium</keyword>
<evidence type="ECO:0000256" key="4">
    <source>
        <dbReference type="ARBA" id="ARBA00022729"/>
    </source>
</evidence>
<evidence type="ECO:0000256" key="2">
    <source>
        <dbReference type="ARBA" id="ARBA00022487"/>
    </source>
</evidence>
<dbReference type="GO" id="GO:0030600">
    <property type="term" value="F:feruloyl esterase activity"/>
    <property type="evidence" value="ECO:0007669"/>
    <property type="project" value="UniProtKB-ARBA"/>
</dbReference>
<name>A0A5N6UNA6_ASPTM</name>
<protein>
    <recommendedName>
        <fullName evidence="8">Carboxylic ester hydrolase</fullName>
        <ecNumber evidence="8">3.1.1.-</ecNumber>
    </recommendedName>
</protein>
<dbReference type="EMBL" id="ML738663">
    <property type="protein sequence ID" value="KAE8160114.1"/>
    <property type="molecule type" value="Genomic_DNA"/>
</dbReference>
<organism evidence="9 10">
    <name type="scientific">Aspergillus tamarii</name>
    <dbReference type="NCBI Taxonomy" id="41984"/>
    <lineage>
        <taxon>Eukaryota</taxon>
        <taxon>Fungi</taxon>
        <taxon>Dikarya</taxon>
        <taxon>Ascomycota</taxon>
        <taxon>Pezizomycotina</taxon>
        <taxon>Eurotiomycetes</taxon>
        <taxon>Eurotiomycetidae</taxon>
        <taxon>Eurotiales</taxon>
        <taxon>Aspergillaceae</taxon>
        <taxon>Aspergillus</taxon>
        <taxon>Aspergillus subgen. Circumdati</taxon>
    </lineage>
</organism>
<keyword evidence="5 8" id="KW-0378">Hydrolase</keyword>
<evidence type="ECO:0000256" key="1">
    <source>
        <dbReference type="ARBA" id="ARBA00006249"/>
    </source>
</evidence>
<keyword evidence="10" id="KW-1185">Reference proteome</keyword>
<evidence type="ECO:0000256" key="7">
    <source>
        <dbReference type="ARBA" id="ARBA00023157"/>
    </source>
</evidence>
<dbReference type="InterPro" id="IPR011118">
    <property type="entry name" value="Tannase/feruloyl_esterase"/>
</dbReference>
<dbReference type="Proteomes" id="UP000326950">
    <property type="component" value="Unassembled WGS sequence"/>
</dbReference>